<organism evidence="4 5">
    <name type="scientific">Leclercia adecarboxylata</name>
    <dbReference type="NCBI Taxonomy" id="83655"/>
    <lineage>
        <taxon>Bacteria</taxon>
        <taxon>Pseudomonadati</taxon>
        <taxon>Pseudomonadota</taxon>
        <taxon>Gammaproteobacteria</taxon>
        <taxon>Enterobacterales</taxon>
        <taxon>Enterobacteriaceae</taxon>
        <taxon>Leclercia</taxon>
    </lineage>
</organism>
<comment type="similarity">
    <text evidence="3">Belongs to the UDP-glycosyltransferase family.</text>
</comment>
<dbReference type="InterPro" id="IPR002213">
    <property type="entry name" value="UDP_glucos_trans"/>
</dbReference>
<evidence type="ECO:0000256" key="1">
    <source>
        <dbReference type="ARBA" id="ARBA00022676"/>
    </source>
</evidence>
<accession>A0AAP9AHK4</accession>
<dbReference type="Proteomes" id="UP000317812">
    <property type="component" value="Chromosome"/>
</dbReference>
<dbReference type="SUPFAM" id="SSF53756">
    <property type="entry name" value="UDP-Glycosyltransferase/glycogen phosphorylase"/>
    <property type="match status" value="1"/>
</dbReference>
<gene>
    <name evidence="4" type="ORF">ES815_05295</name>
</gene>
<dbReference type="RefSeq" id="WP_142486932.1">
    <property type="nucleotide sequence ID" value="NZ_CP035382.1"/>
</dbReference>
<dbReference type="InterPro" id="IPR035595">
    <property type="entry name" value="UDP_glycos_trans_CS"/>
</dbReference>
<dbReference type="InterPro" id="IPR050271">
    <property type="entry name" value="UDP-glycosyltransferase"/>
</dbReference>
<dbReference type="EMBL" id="CP035382">
    <property type="protein sequence ID" value="QDK17752.1"/>
    <property type="molecule type" value="Genomic_DNA"/>
</dbReference>
<dbReference type="PROSITE" id="PS00375">
    <property type="entry name" value="UDPGT"/>
    <property type="match status" value="1"/>
</dbReference>
<keyword evidence="2 3" id="KW-0808">Transferase</keyword>
<sequence>MSHFAVITLPLYSHMHAMEALAKHLIVRGHRVTFFQQEEARTLLREPQANFIAVGHPTPSAINEPGFFRLISGMASVTDMLCRELPLAFQRHNIDAVIVDQMEPAGGLVAQALNLPFISICCALPVNRDNTIPLPVMPFRYGTSDRSRKLYASSADVYDWLMSRQGRVIARHARAFGLASRNRLDQCLSPLAQISQTIPGFDFPRTLPACFHAVGPLRYDPPRVSSGNKKPFVFASLGTLQGYRYGLFRKIARACRQAGVPLLIAHCDGLNASQTARLAHAGAHTIGFTDQLAVLRDASAVITHAGLNTVMDAIATATPILAVPLAFDQPGVAARVVFSGIGLKACRFSPSRTLSQHLLDLLENKQYTQRITALQTQLINAGGAARAADIIEQAVCTRHSVPTVS</sequence>
<dbReference type="GO" id="GO:0008194">
    <property type="term" value="F:UDP-glycosyltransferase activity"/>
    <property type="evidence" value="ECO:0007669"/>
    <property type="project" value="InterPro"/>
</dbReference>
<evidence type="ECO:0000313" key="4">
    <source>
        <dbReference type="EMBL" id="QDK17752.1"/>
    </source>
</evidence>
<evidence type="ECO:0000313" key="5">
    <source>
        <dbReference type="Proteomes" id="UP000317812"/>
    </source>
</evidence>
<keyword evidence="1 3" id="KW-0328">Glycosyltransferase</keyword>
<dbReference type="PANTHER" id="PTHR48043">
    <property type="entry name" value="EG:EG0003.4 PROTEIN-RELATED"/>
    <property type="match status" value="1"/>
</dbReference>
<protein>
    <submittedName>
        <fullName evidence="4">Glycosyltransferase</fullName>
    </submittedName>
</protein>
<evidence type="ECO:0000256" key="2">
    <source>
        <dbReference type="ARBA" id="ARBA00022679"/>
    </source>
</evidence>
<proteinExistence type="inferred from homology"/>
<dbReference type="CDD" id="cd03784">
    <property type="entry name" value="GT1_Gtf-like"/>
    <property type="match status" value="1"/>
</dbReference>
<dbReference type="PANTHER" id="PTHR48043:SF145">
    <property type="entry name" value="FI06409P-RELATED"/>
    <property type="match status" value="1"/>
</dbReference>
<reference evidence="4 5" key="1">
    <citation type="submission" date="2019-01" db="EMBL/GenBank/DDBJ databases">
        <title>Florfenicol resistance in Enterobacteriaceae and whole-genome sequence analysis of florfenicol-resistant Leclercia adecarboxylata strain R25.</title>
        <authorList>
            <person name="Bao Q."/>
            <person name="Ying Y."/>
        </authorList>
    </citation>
    <scope>NUCLEOTIDE SEQUENCE [LARGE SCALE GENOMIC DNA]</scope>
    <source>
        <strain evidence="4 5">R25</strain>
    </source>
</reference>
<dbReference type="Pfam" id="PF00201">
    <property type="entry name" value="UDPGT"/>
    <property type="match status" value="1"/>
</dbReference>
<evidence type="ECO:0000256" key="3">
    <source>
        <dbReference type="RuleBase" id="RU003718"/>
    </source>
</evidence>
<dbReference type="AlphaFoldDB" id="A0AAP9AHK4"/>
<dbReference type="Gene3D" id="3.40.50.2000">
    <property type="entry name" value="Glycogen Phosphorylase B"/>
    <property type="match status" value="2"/>
</dbReference>
<name>A0AAP9AHK4_9ENTR</name>